<feature type="region of interest" description="Disordered" evidence="2">
    <location>
        <begin position="808"/>
        <end position="832"/>
    </location>
</feature>
<feature type="region of interest" description="Disordered" evidence="2">
    <location>
        <begin position="1185"/>
        <end position="1219"/>
    </location>
</feature>
<dbReference type="Gene3D" id="1.25.40.10">
    <property type="entry name" value="Tetratricopeptide repeat domain"/>
    <property type="match status" value="1"/>
</dbReference>
<dbReference type="Proteomes" id="UP001626536">
    <property type="component" value="Chromosome"/>
</dbReference>
<organism evidence="3 4">
    <name type="scientific">Methylocapsa polymorpha</name>
    <dbReference type="NCBI Taxonomy" id="3080828"/>
    <lineage>
        <taxon>Bacteria</taxon>
        <taxon>Pseudomonadati</taxon>
        <taxon>Pseudomonadota</taxon>
        <taxon>Alphaproteobacteria</taxon>
        <taxon>Hyphomicrobiales</taxon>
        <taxon>Beijerinckiaceae</taxon>
        <taxon>Methylocapsa</taxon>
    </lineage>
</organism>
<dbReference type="PANTHER" id="PTHR11102:SF160">
    <property type="entry name" value="ERAD-ASSOCIATED E3 UBIQUITIN-PROTEIN LIGASE COMPONENT HRD3"/>
    <property type="match status" value="1"/>
</dbReference>
<name>A0ABZ0HSN7_9HYPH</name>
<evidence type="ECO:0000313" key="3">
    <source>
        <dbReference type="EMBL" id="WOJ89825.1"/>
    </source>
</evidence>
<accession>A0ABZ0HSN7</accession>
<feature type="compositionally biased region" description="Low complexity" evidence="2">
    <location>
        <begin position="821"/>
        <end position="832"/>
    </location>
</feature>
<keyword evidence="1" id="KW-0175">Coiled coil</keyword>
<feature type="compositionally biased region" description="Low complexity" evidence="2">
    <location>
        <begin position="909"/>
        <end position="922"/>
    </location>
</feature>
<feature type="region of interest" description="Disordered" evidence="2">
    <location>
        <begin position="621"/>
        <end position="643"/>
    </location>
</feature>
<feature type="region of interest" description="Disordered" evidence="2">
    <location>
        <begin position="980"/>
        <end position="1000"/>
    </location>
</feature>
<feature type="compositionally biased region" description="Polar residues" evidence="2">
    <location>
        <begin position="926"/>
        <end position="944"/>
    </location>
</feature>
<protein>
    <submittedName>
        <fullName evidence="3">Tetratricopeptide repeat protein</fullName>
    </submittedName>
</protein>
<evidence type="ECO:0000256" key="1">
    <source>
        <dbReference type="SAM" id="Coils"/>
    </source>
</evidence>
<feature type="region of interest" description="Disordered" evidence="2">
    <location>
        <begin position="892"/>
        <end position="951"/>
    </location>
</feature>
<dbReference type="PANTHER" id="PTHR11102">
    <property type="entry name" value="SEL-1-LIKE PROTEIN"/>
    <property type="match status" value="1"/>
</dbReference>
<dbReference type="InterPro" id="IPR050767">
    <property type="entry name" value="Sel1_AlgK"/>
</dbReference>
<dbReference type="RefSeq" id="WP_407339271.1">
    <property type="nucleotide sequence ID" value="NZ_CP136862.1"/>
</dbReference>
<dbReference type="InterPro" id="IPR006597">
    <property type="entry name" value="Sel1-like"/>
</dbReference>
<feature type="compositionally biased region" description="Basic and acidic residues" evidence="2">
    <location>
        <begin position="51"/>
        <end position="75"/>
    </location>
</feature>
<reference evidence="3 4" key="1">
    <citation type="submission" date="2023-10" db="EMBL/GenBank/DDBJ databases">
        <title>Novel methanotroph of the genus Methylocapsa from a subarctic wetland.</title>
        <authorList>
            <person name="Belova S.E."/>
            <person name="Oshkin I.Y."/>
            <person name="Miroshnikov K."/>
            <person name="Dedysh S.N."/>
        </authorList>
    </citation>
    <scope>NUCLEOTIDE SEQUENCE [LARGE SCALE GENOMIC DNA]</scope>
    <source>
        <strain evidence="3 4">RX1</strain>
    </source>
</reference>
<evidence type="ECO:0000256" key="2">
    <source>
        <dbReference type="SAM" id="MobiDB-lite"/>
    </source>
</evidence>
<feature type="compositionally biased region" description="Low complexity" evidence="2">
    <location>
        <begin position="196"/>
        <end position="235"/>
    </location>
</feature>
<dbReference type="EMBL" id="CP136862">
    <property type="protein sequence ID" value="WOJ89825.1"/>
    <property type="molecule type" value="Genomic_DNA"/>
</dbReference>
<feature type="region of interest" description="Disordered" evidence="2">
    <location>
        <begin position="1"/>
        <end position="90"/>
    </location>
</feature>
<feature type="coiled-coil region" evidence="1">
    <location>
        <begin position="563"/>
        <end position="618"/>
    </location>
</feature>
<dbReference type="SMART" id="SM00671">
    <property type="entry name" value="SEL1"/>
    <property type="match status" value="4"/>
</dbReference>
<gene>
    <name evidence="3" type="ORF">RZS28_00480</name>
</gene>
<feature type="region of interest" description="Disordered" evidence="2">
    <location>
        <begin position="304"/>
        <end position="338"/>
    </location>
</feature>
<feature type="compositionally biased region" description="Pro residues" evidence="2">
    <location>
        <begin position="982"/>
        <end position="993"/>
    </location>
</feature>
<sequence>MSKAISRSGDGTGSNVRETAKQGGLSEGDLPADAAVFRQSTGVQDLPDAARMSDADHARREAVGPDGDEGTRQESAETAASYGLDDRAAGPNDQEALLAAAIEALERHAAARRHQAGEVLAAVNKLISPSGTSGGAKWETFAELSRKLDDLEARLRERSGVESGDAFTKNALQAVEAKLQIFTRRRTPAAVGMTDSPKAALTKSPAAAGAASSERRAAASAAPNPAPAQSAPSQGAGLGASEQTAFPFKSDLLSRLNASGLVGTEWSLAAPPADASAPIRGRNDIAELARKLDDMCRGVLHSPAHAGEAVGGGVKPGKDASPPSEDLGKAPTQGADAGDVNAHIESGRDAGQGAAVTDAFDRLARDAQGSTRDSDHSSTLETLKREIKTAPPNLESLDKPGADPSAFAHMQDQMAEIRDLVAAAAARPSPIDKIERQVKPLSKNLVGHGREDAPNESDNPGAATDEALAPLRPQARASVLDAIEARLDALTRTVDEAFTRSSDRGQFDALSQHIEATHKLFAARLEAGLTAASAETGTLKESVGSLVERMEAARDSKSTDLAIEALEREMAKVAERLNGADKAFASLTSLENSIGALFEQLEETRRTASEAVAAAKRSAARDLAPAASAGEPGSTSDLGPSGTGEIAELRAAREAADRRVDLTLTALRETVDKVAERLVKVEADIRAMHPARLGSLLAPNLTPIFAPRAERRPQDGDKIGAAAPTIAFAANALEPAEKPSAENGPGLDAKSIDAFDVLLEPGSGFPSRREKSEPPSAGILPAISYDLDGGARRADFIAAARRAAQTAQNGRLDPAHGLLNSESESGAGPSSGLLDRARRFFGARKRPVILSLAALLLAASAYALARTVVHTAETDDLSPTLLKQLGKGLVHGKAQQPPVDKAAARERGVAPAAPTQQPQVVPGLLDSSQLGPQQSLSTPQSGPAQPSADVPARRAIAGSAPIVIGALDRTGDLRQIVTAPAPAAPPPLAPKPLAPGEDPRERAEAGDAAAQFELGLRFAEGRDRPRDLKLAAQWYEKAALQGLAKAQYRLATLYERGLGAPRDMARAVNLYLAAAAQGNMRAMHNLGVIAAAESSDGRPDYATAALWFAKAAEFGIRDSQFNLAVLLARGLGVPQDVVKAYAWFAIVATQGDAEAAAKRDELGARLAAADLATAKMSAEAFRPRLASQAANEAPGPQGGSDAAESAGPASIGKPKVSGL</sequence>
<evidence type="ECO:0000313" key="4">
    <source>
        <dbReference type="Proteomes" id="UP001626536"/>
    </source>
</evidence>
<feature type="region of interest" description="Disordered" evidence="2">
    <location>
        <begin position="189"/>
        <end position="241"/>
    </location>
</feature>
<dbReference type="SUPFAM" id="SSF81901">
    <property type="entry name" value="HCP-like"/>
    <property type="match status" value="1"/>
</dbReference>
<keyword evidence="4" id="KW-1185">Reference proteome</keyword>
<dbReference type="Pfam" id="PF08238">
    <property type="entry name" value="Sel1"/>
    <property type="match status" value="4"/>
</dbReference>
<dbReference type="InterPro" id="IPR011990">
    <property type="entry name" value="TPR-like_helical_dom_sf"/>
</dbReference>
<feature type="region of interest" description="Disordered" evidence="2">
    <location>
        <begin position="444"/>
        <end position="465"/>
    </location>
</feature>
<proteinExistence type="predicted"/>